<dbReference type="SUPFAM" id="SSF55729">
    <property type="entry name" value="Acyl-CoA N-acyltransferases (Nat)"/>
    <property type="match status" value="1"/>
</dbReference>
<reference evidence="2 3" key="1">
    <citation type="submission" date="2024-08" db="EMBL/GenBank/DDBJ databases">
        <title>Tateyamaria sp. nov., isolated from marine algae.</title>
        <authorList>
            <person name="Choi B.J."/>
            <person name="Kim J.M."/>
            <person name="Lee J.K."/>
            <person name="Choi D.G."/>
            <person name="Bayburt H."/>
            <person name="Baek J.H."/>
            <person name="Han D.M."/>
            <person name="Jeon C.O."/>
        </authorList>
    </citation>
    <scope>NUCLEOTIDE SEQUENCE [LARGE SCALE GENOMIC DNA]</scope>
    <source>
        <strain evidence="2 3">KMU-156</strain>
    </source>
</reference>
<feature type="domain" description="N-acetyltransferase" evidence="1">
    <location>
        <begin position="14"/>
        <end position="169"/>
    </location>
</feature>
<dbReference type="PANTHER" id="PTHR43610">
    <property type="entry name" value="BLL6696 PROTEIN"/>
    <property type="match status" value="1"/>
</dbReference>
<dbReference type="Gene3D" id="3.40.630.30">
    <property type="match status" value="1"/>
</dbReference>
<protein>
    <submittedName>
        <fullName evidence="2">GNAT family N-acetyltransferase</fullName>
        <ecNumber evidence="2">2.3.-.-</ecNumber>
    </submittedName>
</protein>
<sequence>MNFPDQPTLTGETLHLRPLRGDDIPALTHAASDPAIWAGHPARDRYKPEVFAPYAHMLLRSGGALVVTDKASGSVIGCSRYYPAPETPKAYGIGYTFLTRPYWGGAANREMKALMLDHAFEHMDQVWLHVDPANIRSQRATLKIGARFVEEAQRNLGGKIGIWRCYVVERDAWRACQT</sequence>
<comment type="caution">
    <text evidence="2">The sequence shown here is derived from an EMBL/GenBank/DDBJ whole genome shotgun (WGS) entry which is preliminary data.</text>
</comment>
<name>A0ABW8V3F8_9RHOB</name>
<dbReference type="Pfam" id="PF13302">
    <property type="entry name" value="Acetyltransf_3"/>
    <property type="match status" value="1"/>
</dbReference>
<dbReference type="GO" id="GO:0016746">
    <property type="term" value="F:acyltransferase activity"/>
    <property type="evidence" value="ECO:0007669"/>
    <property type="project" value="UniProtKB-KW"/>
</dbReference>
<proteinExistence type="predicted"/>
<dbReference type="InterPro" id="IPR000182">
    <property type="entry name" value="GNAT_dom"/>
</dbReference>
<gene>
    <name evidence="2" type="ORF">ACERZ8_19310</name>
</gene>
<keyword evidence="3" id="KW-1185">Reference proteome</keyword>
<dbReference type="RefSeq" id="WP_407593788.1">
    <property type="nucleotide sequence ID" value="NZ_JBHDIY010000002.1"/>
</dbReference>
<evidence type="ECO:0000259" key="1">
    <source>
        <dbReference type="PROSITE" id="PS51186"/>
    </source>
</evidence>
<keyword evidence="2" id="KW-0808">Transferase</keyword>
<dbReference type="InterPro" id="IPR016181">
    <property type="entry name" value="Acyl_CoA_acyltransferase"/>
</dbReference>
<dbReference type="PROSITE" id="PS51186">
    <property type="entry name" value="GNAT"/>
    <property type="match status" value="1"/>
</dbReference>
<dbReference type="Proteomes" id="UP001627408">
    <property type="component" value="Unassembled WGS sequence"/>
</dbReference>
<dbReference type="PANTHER" id="PTHR43610:SF1">
    <property type="entry name" value="N-ACETYLTRANSFERASE DOMAIN-CONTAINING PROTEIN"/>
    <property type="match status" value="1"/>
</dbReference>
<accession>A0ABW8V3F8</accession>
<evidence type="ECO:0000313" key="2">
    <source>
        <dbReference type="EMBL" id="MFL4471918.1"/>
    </source>
</evidence>
<keyword evidence="2" id="KW-0012">Acyltransferase</keyword>
<organism evidence="2 3">
    <name type="scientific">Tateyamaria armeniaca</name>
    <dbReference type="NCBI Taxonomy" id="2518930"/>
    <lineage>
        <taxon>Bacteria</taxon>
        <taxon>Pseudomonadati</taxon>
        <taxon>Pseudomonadota</taxon>
        <taxon>Alphaproteobacteria</taxon>
        <taxon>Rhodobacterales</taxon>
        <taxon>Roseobacteraceae</taxon>
        <taxon>Tateyamaria</taxon>
    </lineage>
</organism>
<evidence type="ECO:0000313" key="3">
    <source>
        <dbReference type="Proteomes" id="UP001627408"/>
    </source>
</evidence>
<dbReference type="EMBL" id="JBHDIY010000002">
    <property type="protein sequence ID" value="MFL4471918.1"/>
    <property type="molecule type" value="Genomic_DNA"/>
</dbReference>
<dbReference type="EC" id="2.3.-.-" evidence="2"/>